<accession>A0ABQ7JKV9</accession>
<organism evidence="5 6">
    <name type="scientific">Linnemannia gamsii</name>
    <dbReference type="NCBI Taxonomy" id="64522"/>
    <lineage>
        <taxon>Eukaryota</taxon>
        <taxon>Fungi</taxon>
        <taxon>Fungi incertae sedis</taxon>
        <taxon>Mucoromycota</taxon>
        <taxon>Mortierellomycotina</taxon>
        <taxon>Mortierellomycetes</taxon>
        <taxon>Mortierellales</taxon>
        <taxon>Mortierellaceae</taxon>
        <taxon>Linnemannia</taxon>
    </lineage>
</organism>
<gene>
    <name evidence="5" type="ORF">BGZ96_002407</name>
</gene>
<proteinExistence type="predicted"/>
<keyword evidence="3" id="KW-0964">Secreted</keyword>
<reference evidence="5 6" key="1">
    <citation type="journal article" date="2020" name="Fungal Divers.">
        <title>Resolving the Mortierellaceae phylogeny through synthesis of multi-gene phylogenetics and phylogenomics.</title>
        <authorList>
            <person name="Vandepol N."/>
            <person name="Liber J."/>
            <person name="Desiro A."/>
            <person name="Na H."/>
            <person name="Kennedy M."/>
            <person name="Barry K."/>
            <person name="Grigoriev I.V."/>
            <person name="Miller A.N."/>
            <person name="O'Donnell K."/>
            <person name="Stajich J.E."/>
            <person name="Bonito G."/>
        </authorList>
    </citation>
    <scope>NUCLEOTIDE SEQUENCE [LARGE SCALE GENOMIC DNA]</scope>
    <source>
        <strain evidence="5 6">AD045</strain>
    </source>
</reference>
<keyword evidence="6" id="KW-1185">Reference proteome</keyword>
<sequence length="113" mass="12674">MTDNILNLNCLVDGLPTSRAFSIKISYADTVGDLKDLIKTKQTPGFDDITVDQFNLWSVSIPDDDDDDEVPVVLDNVITKDQKKLKATRELSCVWRHKPPKGSIHVIVQRPTP</sequence>
<evidence type="ECO:0000256" key="3">
    <source>
        <dbReference type="ARBA" id="ARBA00022525"/>
    </source>
</evidence>
<protein>
    <recommendedName>
        <fullName evidence="4">Crinkler effector protein N-terminal domain-containing protein</fullName>
    </recommendedName>
</protein>
<evidence type="ECO:0000313" key="5">
    <source>
        <dbReference type="EMBL" id="KAG0278380.1"/>
    </source>
</evidence>
<evidence type="ECO:0000259" key="4">
    <source>
        <dbReference type="Pfam" id="PF20147"/>
    </source>
</evidence>
<evidence type="ECO:0000256" key="1">
    <source>
        <dbReference type="ARBA" id="ARBA00004340"/>
    </source>
</evidence>
<dbReference type="Proteomes" id="UP001194696">
    <property type="component" value="Unassembled WGS sequence"/>
</dbReference>
<evidence type="ECO:0000313" key="6">
    <source>
        <dbReference type="Proteomes" id="UP001194696"/>
    </source>
</evidence>
<feature type="domain" description="Crinkler effector protein N-terminal" evidence="4">
    <location>
        <begin position="6"/>
        <end position="109"/>
    </location>
</feature>
<dbReference type="EMBL" id="JAAAIM010001456">
    <property type="protein sequence ID" value="KAG0278380.1"/>
    <property type="molecule type" value="Genomic_DNA"/>
</dbReference>
<comment type="subcellular location">
    <subcellularLocation>
        <location evidence="1">Host cell</location>
    </subcellularLocation>
    <subcellularLocation>
        <location evidence="2">Secreted</location>
    </subcellularLocation>
</comment>
<dbReference type="Pfam" id="PF20147">
    <property type="entry name" value="Crinkler"/>
    <property type="match status" value="1"/>
</dbReference>
<comment type="caution">
    <text evidence="5">The sequence shown here is derived from an EMBL/GenBank/DDBJ whole genome shotgun (WGS) entry which is preliminary data.</text>
</comment>
<evidence type="ECO:0000256" key="2">
    <source>
        <dbReference type="ARBA" id="ARBA00004613"/>
    </source>
</evidence>
<dbReference type="InterPro" id="IPR045379">
    <property type="entry name" value="Crinkler_N"/>
</dbReference>
<name>A0ABQ7JKV9_9FUNG</name>
<feature type="non-terminal residue" evidence="5">
    <location>
        <position position="113"/>
    </location>
</feature>